<evidence type="ECO:0000313" key="4">
    <source>
        <dbReference type="Proteomes" id="UP000243065"/>
    </source>
</evidence>
<organism evidence="3 4">
    <name type="scientific">Kryptobacter tengchongensis</name>
    <dbReference type="NCBI Taxonomy" id="1643429"/>
    <lineage>
        <taxon>Bacteria</taxon>
        <taxon>Pseudomonadati</taxon>
        <taxon>Candidatus Kryptoniota</taxon>
        <taxon>Candidatus Kryptobacter</taxon>
    </lineage>
</organism>
<dbReference type="RefSeq" id="WP_267885889.1">
    <property type="nucleotide sequence ID" value="NZ_CZVU01000039.1"/>
</dbReference>
<dbReference type="Pfam" id="PF00437">
    <property type="entry name" value="T2SSE"/>
    <property type="match status" value="1"/>
</dbReference>
<dbReference type="Gene3D" id="3.40.50.300">
    <property type="entry name" value="P-loop containing nucleotide triphosphate hydrolases"/>
    <property type="match status" value="1"/>
</dbReference>
<reference evidence="3 4" key="1">
    <citation type="submission" date="2015-11" db="EMBL/GenBank/DDBJ databases">
        <authorList>
            <person name="Varghese N."/>
        </authorList>
    </citation>
    <scope>NUCLEOTIDE SEQUENCE [LARGE SCALE GENOMIC DNA]</scope>
    <source>
        <strain evidence="3 4">JGI-24</strain>
    </source>
</reference>
<evidence type="ECO:0000256" key="1">
    <source>
        <dbReference type="ARBA" id="ARBA00006611"/>
    </source>
</evidence>
<keyword evidence="4" id="KW-1185">Reference proteome</keyword>
<evidence type="ECO:0000259" key="2">
    <source>
        <dbReference type="Pfam" id="PF00437"/>
    </source>
</evidence>
<dbReference type="EMBL" id="CZVU01000039">
    <property type="protein sequence ID" value="CUT01711.1"/>
    <property type="molecule type" value="Genomic_DNA"/>
</dbReference>
<sequence length="217" mass="25103">MPVNLQLVREAKEMLSSLAAKIPITLFSVEKQMYIGNELIKKMPEAQKLVLRNLINMFLLRMREVEASDIDFGGWGSKKMVWLRIHGAKKPIPEFGTYEIDEFNILIQSLLMEKQREYLYENRNLDFSYTFRDENGTIYRYRADAYFDLDDLALNMRAINTQIRPYESYGFHPNVTRILSLQYTKEGLILVTGITGSGKSTTLDAIVDLNNRTVDGI</sequence>
<protein>
    <submittedName>
        <fullName evidence="3">Type II/IV secretion system protein</fullName>
    </submittedName>
</protein>
<comment type="similarity">
    <text evidence="1">Belongs to the GSP E family.</text>
</comment>
<proteinExistence type="inferred from homology"/>
<dbReference type="AlphaFoldDB" id="A0A656D8Z9"/>
<evidence type="ECO:0000313" key="3">
    <source>
        <dbReference type="EMBL" id="CUT01711.1"/>
    </source>
</evidence>
<feature type="domain" description="Bacterial type II secretion system protein E" evidence="2">
    <location>
        <begin position="156"/>
        <end position="211"/>
    </location>
</feature>
<name>A0A656D8Z9_KRYT1</name>
<dbReference type="InterPro" id="IPR050921">
    <property type="entry name" value="T4SS_GSP_E_ATPase"/>
</dbReference>
<dbReference type="PANTHER" id="PTHR30486">
    <property type="entry name" value="TWITCHING MOTILITY PROTEIN PILT"/>
    <property type="match status" value="1"/>
</dbReference>
<dbReference type="Gene3D" id="3.30.450.90">
    <property type="match status" value="1"/>
</dbReference>
<dbReference type="Proteomes" id="UP000243065">
    <property type="component" value="Unassembled WGS sequence"/>
</dbReference>
<gene>
    <name evidence="3" type="ORF">JGI24_00990</name>
</gene>
<dbReference type="GO" id="GO:0016887">
    <property type="term" value="F:ATP hydrolysis activity"/>
    <property type="evidence" value="ECO:0007669"/>
    <property type="project" value="InterPro"/>
</dbReference>
<dbReference type="InterPro" id="IPR027417">
    <property type="entry name" value="P-loop_NTPase"/>
</dbReference>
<dbReference type="SUPFAM" id="SSF52540">
    <property type="entry name" value="P-loop containing nucleoside triphosphate hydrolases"/>
    <property type="match status" value="1"/>
</dbReference>
<dbReference type="InterPro" id="IPR001482">
    <property type="entry name" value="T2SS/T4SS_dom"/>
</dbReference>
<accession>A0A656D8Z9</accession>
<dbReference type="PANTHER" id="PTHR30486:SF12">
    <property type="entry name" value="TYPE IV PILUS ATPASE PILU"/>
    <property type="match status" value="1"/>
</dbReference>